<comment type="caution">
    <text evidence="1">The sequence shown here is derived from an EMBL/GenBank/DDBJ whole genome shotgun (WGS) entry which is preliminary data.</text>
</comment>
<keyword evidence="1" id="KW-0675">Receptor</keyword>
<dbReference type="EMBL" id="BAABME010008648">
    <property type="protein sequence ID" value="GAA0173541.1"/>
    <property type="molecule type" value="Genomic_DNA"/>
</dbReference>
<protein>
    <submittedName>
        <fullName evidence="1">Transmembrane signal receptor</fullName>
    </submittedName>
</protein>
<name>A0AAV3REB1_LITER</name>
<dbReference type="AlphaFoldDB" id="A0AAV3REB1"/>
<keyword evidence="1" id="KW-0812">Transmembrane</keyword>
<accession>A0AAV3REB1</accession>
<keyword evidence="2" id="KW-1185">Reference proteome</keyword>
<evidence type="ECO:0000313" key="2">
    <source>
        <dbReference type="Proteomes" id="UP001454036"/>
    </source>
</evidence>
<reference evidence="1 2" key="1">
    <citation type="submission" date="2024-01" db="EMBL/GenBank/DDBJ databases">
        <title>The complete chloroplast genome sequence of Lithospermum erythrorhizon: insights into the phylogenetic relationship among Boraginaceae species and the maternal lineages of purple gromwells.</title>
        <authorList>
            <person name="Okada T."/>
            <person name="Watanabe K."/>
        </authorList>
    </citation>
    <scope>NUCLEOTIDE SEQUENCE [LARGE SCALE GENOMIC DNA]</scope>
</reference>
<dbReference type="PANTHER" id="PTHR11439">
    <property type="entry name" value="GAG-POL-RELATED RETROTRANSPOSON"/>
    <property type="match status" value="1"/>
</dbReference>
<organism evidence="1 2">
    <name type="scientific">Lithospermum erythrorhizon</name>
    <name type="common">Purple gromwell</name>
    <name type="synonym">Lithospermum officinale var. erythrorhizon</name>
    <dbReference type="NCBI Taxonomy" id="34254"/>
    <lineage>
        <taxon>Eukaryota</taxon>
        <taxon>Viridiplantae</taxon>
        <taxon>Streptophyta</taxon>
        <taxon>Embryophyta</taxon>
        <taxon>Tracheophyta</taxon>
        <taxon>Spermatophyta</taxon>
        <taxon>Magnoliopsida</taxon>
        <taxon>eudicotyledons</taxon>
        <taxon>Gunneridae</taxon>
        <taxon>Pentapetalae</taxon>
        <taxon>asterids</taxon>
        <taxon>lamiids</taxon>
        <taxon>Boraginales</taxon>
        <taxon>Boraginaceae</taxon>
        <taxon>Boraginoideae</taxon>
        <taxon>Lithospermeae</taxon>
        <taxon>Lithospermum</taxon>
    </lineage>
</organism>
<dbReference type="Proteomes" id="UP001454036">
    <property type="component" value="Unassembled WGS sequence"/>
</dbReference>
<keyword evidence="1" id="KW-0472">Membrane</keyword>
<dbReference type="PANTHER" id="PTHR11439:SF462">
    <property type="match status" value="1"/>
</dbReference>
<gene>
    <name evidence="1" type="ORF">LIER_27133</name>
</gene>
<proteinExistence type="predicted"/>
<sequence length="152" mass="16842">MKDLGILKYFLGIKVARSGDGLFLCQHKYTLDIISEAGLLGAQPAAFPIEQNHALSLAKEAELADPASYRRLVGGLIYISFTRLDLACTVHILSQFMQIPREEHRDAALRVDLDICLERVCDPGLDLSLDLMSGYDPRPTCDLEPDLDVRLG</sequence>
<evidence type="ECO:0000313" key="1">
    <source>
        <dbReference type="EMBL" id="GAA0173541.1"/>
    </source>
</evidence>